<dbReference type="AlphaFoldDB" id="A0AAU9DF98"/>
<dbReference type="KEGG" id="haby:HLVA_14420"/>
<dbReference type="EMBL" id="AP027059">
    <property type="protein sequence ID" value="BDU50873.1"/>
    <property type="molecule type" value="Genomic_DNA"/>
</dbReference>
<gene>
    <name evidence="1" type="ORF">HLVA_14420</name>
</gene>
<evidence type="ECO:0000313" key="2">
    <source>
        <dbReference type="Proteomes" id="UP001321582"/>
    </source>
</evidence>
<evidence type="ECO:0008006" key="3">
    <source>
        <dbReference type="Google" id="ProtNLM"/>
    </source>
</evidence>
<dbReference type="Proteomes" id="UP001321582">
    <property type="component" value="Chromosome"/>
</dbReference>
<accession>A0AAU9DF98</accession>
<proteinExistence type="predicted"/>
<reference evidence="1 2" key="1">
    <citation type="submission" date="2022-11" db="EMBL/GenBank/DDBJ databases">
        <title>Haliovirga abyssi gen. nov., sp. nov., a mesophilic fermentative bacterium isolated from the Iheya North hydrothermal field and the proposal of Haliovirgaceae fam. nov.</title>
        <authorList>
            <person name="Miyazaki U."/>
            <person name="Tame A."/>
            <person name="Miyazaki J."/>
            <person name="Takai K."/>
            <person name="Sawayama S."/>
            <person name="Kitajima M."/>
            <person name="Okamoto A."/>
            <person name="Nakagawa S."/>
        </authorList>
    </citation>
    <scope>NUCLEOTIDE SEQUENCE [LARGE SCALE GENOMIC DNA]</scope>
    <source>
        <strain evidence="1 2">IC12</strain>
    </source>
</reference>
<dbReference type="Gene3D" id="1.20.120.330">
    <property type="entry name" value="Nucleotidyltransferases domain 2"/>
    <property type="match status" value="1"/>
</dbReference>
<organism evidence="1 2">
    <name type="scientific">Haliovirga abyssi</name>
    <dbReference type="NCBI Taxonomy" id="2996794"/>
    <lineage>
        <taxon>Bacteria</taxon>
        <taxon>Fusobacteriati</taxon>
        <taxon>Fusobacteriota</taxon>
        <taxon>Fusobacteriia</taxon>
        <taxon>Fusobacteriales</taxon>
        <taxon>Haliovirgaceae</taxon>
        <taxon>Haliovirga</taxon>
    </lineage>
</organism>
<protein>
    <recommendedName>
        <fullName evidence="3">Transposase</fullName>
    </recommendedName>
</protein>
<dbReference type="RefSeq" id="WP_307903722.1">
    <property type="nucleotide sequence ID" value="NZ_AP027059.1"/>
</dbReference>
<keyword evidence="2" id="KW-1185">Reference proteome</keyword>
<name>A0AAU9DF98_9FUSO</name>
<evidence type="ECO:0000313" key="1">
    <source>
        <dbReference type="EMBL" id="BDU50873.1"/>
    </source>
</evidence>
<sequence>MQVDERRKELSKYRDEKAKENLKASKLLLENELYLESINRSYYGMA</sequence>